<accession>A0A7W8FYP6</accession>
<dbReference type="InterPro" id="IPR011008">
    <property type="entry name" value="Dimeric_a/b-barrel"/>
</dbReference>
<reference evidence="3 4" key="1">
    <citation type="submission" date="2020-08" db="EMBL/GenBank/DDBJ databases">
        <title>Genomic Encyclopedia of Type Strains, Phase IV (KMG-IV): sequencing the most valuable type-strain genomes for metagenomic binning, comparative biology and taxonomic classification.</title>
        <authorList>
            <person name="Goeker M."/>
        </authorList>
    </citation>
    <scope>NUCLEOTIDE SEQUENCE [LARGE SCALE GENOMIC DNA]</scope>
    <source>
        <strain evidence="3 4">DSM 24163</strain>
    </source>
</reference>
<comment type="caution">
    <text evidence="3">The sequence shown here is derived from an EMBL/GenBank/DDBJ whole genome shotgun (WGS) entry which is preliminary data.</text>
</comment>
<dbReference type="RefSeq" id="WP_183960165.1">
    <property type="nucleotide sequence ID" value="NZ_JACHHP010000002.1"/>
</dbReference>
<dbReference type="Proteomes" id="UP000521199">
    <property type="component" value="Unassembled WGS sequence"/>
</dbReference>
<dbReference type="PANTHER" id="PTHR35174:SF3">
    <property type="entry name" value="BLL7171 PROTEIN"/>
    <property type="match status" value="1"/>
</dbReference>
<dbReference type="SUPFAM" id="SSF54909">
    <property type="entry name" value="Dimeric alpha+beta barrel"/>
    <property type="match status" value="1"/>
</dbReference>
<sequence>MKFLVMIYNDPSLLDAVPGAEADTMMRHCFENADAMRADGKLFDSQQLEAPTTAKTVRVRNGKSIVVDGPFAETKEFLAGFNLIEAENMDEALKIAQSFPWAGLGSIEVRPVRDMDAVRRRVGA</sequence>
<dbReference type="AlphaFoldDB" id="A0A7W8FYP6"/>
<name>A0A7W8FYP6_9GAMM</name>
<dbReference type="PANTHER" id="PTHR35174">
    <property type="entry name" value="BLL7171 PROTEIN-RELATED"/>
    <property type="match status" value="1"/>
</dbReference>
<feature type="domain" description="YCII-related" evidence="2">
    <location>
        <begin position="1"/>
        <end position="115"/>
    </location>
</feature>
<dbReference type="Gene3D" id="3.30.70.1060">
    <property type="entry name" value="Dimeric alpha+beta barrel"/>
    <property type="match status" value="1"/>
</dbReference>
<comment type="similarity">
    <text evidence="1">Belongs to the YciI family.</text>
</comment>
<evidence type="ECO:0000259" key="2">
    <source>
        <dbReference type="Pfam" id="PF03795"/>
    </source>
</evidence>
<keyword evidence="4" id="KW-1185">Reference proteome</keyword>
<evidence type="ECO:0000313" key="3">
    <source>
        <dbReference type="EMBL" id="MBB5207622.1"/>
    </source>
</evidence>
<protein>
    <recommendedName>
        <fullName evidence="2">YCII-related domain-containing protein</fullName>
    </recommendedName>
</protein>
<dbReference type="Pfam" id="PF03795">
    <property type="entry name" value="YCII"/>
    <property type="match status" value="1"/>
</dbReference>
<dbReference type="EMBL" id="JACHHP010000002">
    <property type="protein sequence ID" value="MBB5207622.1"/>
    <property type="molecule type" value="Genomic_DNA"/>
</dbReference>
<dbReference type="InterPro" id="IPR005545">
    <property type="entry name" value="YCII"/>
</dbReference>
<organism evidence="3 4">
    <name type="scientific">Chiayiivirga flava</name>
    <dbReference type="NCBI Taxonomy" id="659595"/>
    <lineage>
        <taxon>Bacteria</taxon>
        <taxon>Pseudomonadati</taxon>
        <taxon>Pseudomonadota</taxon>
        <taxon>Gammaproteobacteria</taxon>
        <taxon>Lysobacterales</taxon>
        <taxon>Lysobacteraceae</taxon>
        <taxon>Chiayiivirga</taxon>
    </lineage>
</organism>
<evidence type="ECO:0000256" key="1">
    <source>
        <dbReference type="ARBA" id="ARBA00007689"/>
    </source>
</evidence>
<evidence type="ECO:0000313" key="4">
    <source>
        <dbReference type="Proteomes" id="UP000521199"/>
    </source>
</evidence>
<proteinExistence type="inferred from homology"/>
<gene>
    <name evidence="3" type="ORF">HNQ52_001151</name>
</gene>